<comment type="caution">
    <text evidence="5">The sequence shown here is derived from an EMBL/GenBank/DDBJ whole genome shotgun (WGS) entry which is preliminary data.</text>
</comment>
<keyword evidence="1" id="KW-0805">Transcription regulation</keyword>
<name>A0A9X1N8Y1_9ACTN</name>
<dbReference type="CDD" id="cd03137">
    <property type="entry name" value="GATase1_AraC_1"/>
    <property type="match status" value="1"/>
</dbReference>
<dbReference type="SUPFAM" id="SSF52317">
    <property type="entry name" value="Class I glutamine amidotransferase-like"/>
    <property type="match status" value="1"/>
</dbReference>
<evidence type="ECO:0000259" key="4">
    <source>
        <dbReference type="PROSITE" id="PS01124"/>
    </source>
</evidence>
<dbReference type="InterPro" id="IPR018060">
    <property type="entry name" value="HTH_AraC"/>
</dbReference>
<dbReference type="InterPro" id="IPR002818">
    <property type="entry name" value="DJ-1/PfpI"/>
</dbReference>
<evidence type="ECO:0000256" key="1">
    <source>
        <dbReference type="ARBA" id="ARBA00023015"/>
    </source>
</evidence>
<dbReference type="PROSITE" id="PS00041">
    <property type="entry name" value="HTH_ARAC_FAMILY_1"/>
    <property type="match status" value="1"/>
</dbReference>
<keyword evidence="2" id="KW-0238">DNA-binding</keyword>
<dbReference type="AlphaFoldDB" id="A0A9X1N8Y1"/>
<dbReference type="SMART" id="SM00342">
    <property type="entry name" value="HTH_ARAC"/>
    <property type="match status" value="1"/>
</dbReference>
<keyword evidence="3" id="KW-0804">Transcription</keyword>
<feature type="domain" description="HTH araC/xylS-type" evidence="4">
    <location>
        <begin position="219"/>
        <end position="317"/>
    </location>
</feature>
<gene>
    <name evidence="5" type="ORF">LR394_06720</name>
</gene>
<dbReference type="EMBL" id="JAJOMB010000003">
    <property type="protein sequence ID" value="MCD5310582.1"/>
    <property type="molecule type" value="Genomic_DNA"/>
</dbReference>
<dbReference type="InterPro" id="IPR009057">
    <property type="entry name" value="Homeodomain-like_sf"/>
</dbReference>
<dbReference type="Gene3D" id="3.40.50.880">
    <property type="match status" value="1"/>
</dbReference>
<proteinExistence type="predicted"/>
<reference evidence="5" key="1">
    <citation type="submission" date="2021-11" db="EMBL/GenBank/DDBJ databases">
        <title>Streptomyces corallinus and Kineosporia corallina sp. nov., two new coral-derived marine actinobacteria.</title>
        <authorList>
            <person name="Buangrab K."/>
            <person name="Sutthacheep M."/>
            <person name="Yeemin T."/>
            <person name="Harunari E."/>
            <person name="Igarashi Y."/>
            <person name="Sripreechasak P."/>
            <person name="Kanchanasin P."/>
            <person name="Tanasupawat S."/>
            <person name="Phongsopitanun W."/>
        </authorList>
    </citation>
    <scope>NUCLEOTIDE SEQUENCE</scope>
    <source>
        <strain evidence="5">JCM 31032</strain>
    </source>
</reference>
<organism evidence="5 6">
    <name type="scientific">Kineosporia babensis</name>
    <dbReference type="NCBI Taxonomy" id="499548"/>
    <lineage>
        <taxon>Bacteria</taxon>
        <taxon>Bacillati</taxon>
        <taxon>Actinomycetota</taxon>
        <taxon>Actinomycetes</taxon>
        <taxon>Kineosporiales</taxon>
        <taxon>Kineosporiaceae</taxon>
        <taxon>Kineosporia</taxon>
    </lineage>
</organism>
<sequence>MSQGSSHRVALVVDEQSNPFEVGCACEIFGGPLRPEIGFQLYDLWVVAPRGRTPMRDSLFSISAVGRLEEIERADTVIVPNRPYPETPIRPVLLAALRRAHERGARMVGLCTGAFTLAEAGLLDGRRATVHWDLAQEFRERFPAVNLEPDVLFVDDGDVLTSAGSAAALDLGLHIVRRDYGAEVANHVSRRLVFAAYRDGGQRQFVERPIPLATDQSLGPVVAWAQQRLDESITVADLAREAGMSVGNLHRRFRAEFGTTPLAWLTVERVSLACRLIEQGGHGFESVAQRSGLGSGANLRALFQRHIGLSPLEYRRRWLAT</sequence>
<dbReference type="InterPro" id="IPR018062">
    <property type="entry name" value="HTH_AraC-typ_CS"/>
</dbReference>
<dbReference type="Pfam" id="PF01965">
    <property type="entry name" value="DJ-1_PfpI"/>
    <property type="match status" value="1"/>
</dbReference>
<protein>
    <submittedName>
        <fullName evidence="5">Helix-turn-helix domain-containing protein</fullName>
    </submittedName>
</protein>
<dbReference type="RefSeq" id="WP_231439586.1">
    <property type="nucleotide sequence ID" value="NZ_JAJOMB010000003.1"/>
</dbReference>
<dbReference type="Proteomes" id="UP001138997">
    <property type="component" value="Unassembled WGS sequence"/>
</dbReference>
<keyword evidence="6" id="KW-1185">Reference proteome</keyword>
<dbReference type="InterPro" id="IPR029062">
    <property type="entry name" value="Class_I_gatase-like"/>
</dbReference>
<dbReference type="PROSITE" id="PS01124">
    <property type="entry name" value="HTH_ARAC_FAMILY_2"/>
    <property type="match status" value="1"/>
</dbReference>
<evidence type="ECO:0000313" key="5">
    <source>
        <dbReference type="EMBL" id="MCD5310582.1"/>
    </source>
</evidence>
<dbReference type="Gene3D" id="1.10.10.60">
    <property type="entry name" value="Homeodomain-like"/>
    <property type="match status" value="1"/>
</dbReference>
<dbReference type="Pfam" id="PF12833">
    <property type="entry name" value="HTH_18"/>
    <property type="match status" value="1"/>
</dbReference>
<evidence type="ECO:0000256" key="2">
    <source>
        <dbReference type="ARBA" id="ARBA00023125"/>
    </source>
</evidence>
<dbReference type="PANTHER" id="PTHR43130">
    <property type="entry name" value="ARAC-FAMILY TRANSCRIPTIONAL REGULATOR"/>
    <property type="match status" value="1"/>
</dbReference>
<evidence type="ECO:0000256" key="3">
    <source>
        <dbReference type="ARBA" id="ARBA00023163"/>
    </source>
</evidence>
<accession>A0A9X1N8Y1</accession>
<dbReference type="InterPro" id="IPR052158">
    <property type="entry name" value="INH-QAR"/>
</dbReference>
<evidence type="ECO:0000313" key="6">
    <source>
        <dbReference type="Proteomes" id="UP001138997"/>
    </source>
</evidence>
<dbReference type="GO" id="GO:0043565">
    <property type="term" value="F:sequence-specific DNA binding"/>
    <property type="evidence" value="ECO:0007669"/>
    <property type="project" value="InterPro"/>
</dbReference>
<dbReference type="SUPFAM" id="SSF46689">
    <property type="entry name" value="Homeodomain-like"/>
    <property type="match status" value="2"/>
</dbReference>
<dbReference type="GO" id="GO:0003700">
    <property type="term" value="F:DNA-binding transcription factor activity"/>
    <property type="evidence" value="ECO:0007669"/>
    <property type="project" value="InterPro"/>
</dbReference>
<dbReference type="PANTHER" id="PTHR43130:SF3">
    <property type="entry name" value="HTH-TYPE TRANSCRIPTIONAL REGULATOR RV1931C"/>
    <property type="match status" value="1"/>
</dbReference>